<accession>A0ABS8JKH3</accession>
<organism evidence="2 3">
    <name type="scientific">Noviluteimonas lactosilytica</name>
    <dbReference type="NCBI Taxonomy" id="2888523"/>
    <lineage>
        <taxon>Bacteria</taxon>
        <taxon>Pseudomonadati</taxon>
        <taxon>Pseudomonadota</taxon>
        <taxon>Gammaproteobacteria</taxon>
        <taxon>Lysobacterales</taxon>
        <taxon>Lysobacteraceae</taxon>
        <taxon>Noviluteimonas</taxon>
    </lineage>
</organism>
<dbReference type="InterPro" id="IPR009339">
    <property type="entry name" value="DUF998"/>
</dbReference>
<evidence type="ECO:0000313" key="2">
    <source>
        <dbReference type="EMBL" id="MCC8364112.1"/>
    </source>
</evidence>
<feature type="transmembrane region" description="Helical" evidence="1">
    <location>
        <begin position="53"/>
        <end position="75"/>
    </location>
</feature>
<keyword evidence="1" id="KW-0812">Transmembrane</keyword>
<protein>
    <submittedName>
        <fullName evidence="2">DUF998 domain-containing protein</fullName>
    </submittedName>
</protein>
<sequence>MSRLLPPPHSTLVANTSLAGVGMFFVAAVAMHAVRPDLQWMLAPLSFYLVGEYAGWLKAAYVALAVALMLVGLQFRHALRPGARSDLAPWLFGTASLAVVVTAFADTQLPGGPKTTEAFVHMVAAPIAFLTVSFAMLLQSWHMRMDPAWRHRFAVAFALALACFASLWVHALVREWPRGLTQRGVIFLVLAWLALAATWLRAAARAQSFAAAPVSSS</sequence>
<name>A0ABS8JKH3_9GAMM</name>
<dbReference type="Pfam" id="PF06197">
    <property type="entry name" value="DUF998"/>
    <property type="match status" value="1"/>
</dbReference>
<comment type="caution">
    <text evidence="2">The sequence shown here is derived from an EMBL/GenBank/DDBJ whole genome shotgun (WGS) entry which is preliminary data.</text>
</comment>
<feature type="transmembrane region" description="Helical" evidence="1">
    <location>
        <begin position="118"/>
        <end position="141"/>
    </location>
</feature>
<dbReference type="Proteomes" id="UP001165293">
    <property type="component" value="Unassembled WGS sequence"/>
</dbReference>
<feature type="transmembrane region" description="Helical" evidence="1">
    <location>
        <begin position="153"/>
        <end position="173"/>
    </location>
</feature>
<keyword evidence="1" id="KW-0472">Membrane</keyword>
<feature type="transmembrane region" description="Helical" evidence="1">
    <location>
        <begin position="12"/>
        <end position="33"/>
    </location>
</feature>
<gene>
    <name evidence="2" type="ORF">LK996_13625</name>
</gene>
<evidence type="ECO:0000313" key="3">
    <source>
        <dbReference type="Proteomes" id="UP001165293"/>
    </source>
</evidence>
<evidence type="ECO:0000256" key="1">
    <source>
        <dbReference type="SAM" id="Phobius"/>
    </source>
</evidence>
<keyword evidence="3" id="KW-1185">Reference proteome</keyword>
<feature type="transmembrane region" description="Helical" evidence="1">
    <location>
        <begin position="185"/>
        <end position="204"/>
    </location>
</feature>
<proteinExistence type="predicted"/>
<keyword evidence="1" id="KW-1133">Transmembrane helix</keyword>
<dbReference type="RefSeq" id="WP_230527899.1">
    <property type="nucleotide sequence ID" value="NZ_JAJGAK010000003.1"/>
</dbReference>
<feature type="transmembrane region" description="Helical" evidence="1">
    <location>
        <begin position="87"/>
        <end position="106"/>
    </location>
</feature>
<dbReference type="EMBL" id="JAJGAK010000003">
    <property type="protein sequence ID" value="MCC8364112.1"/>
    <property type="molecule type" value="Genomic_DNA"/>
</dbReference>
<reference evidence="2" key="1">
    <citation type="submission" date="2021-10" db="EMBL/GenBank/DDBJ databases">
        <authorList>
            <person name="Lyu M."/>
            <person name="Wang X."/>
            <person name="Meng X."/>
            <person name="Xu K."/>
        </authorList>
    </citation>
    <scope>NUCLEOTIDE SEQUENCE</scope>
    <source>
        <strain evidence="2">A6</strain>
    </source>
</reference>